<proteinExistence type="inferred from homology"/>
<feature type="transmembrane region" description="Helical" evidence="7">
    <location>
        <begin position="105"/>
        <end position="126"/>
    </location>
</feature>
<dbReference type="Gene3D" id="1.10.3720.10">
    <property type="entry name" value="MetI-like"/>
    <property type="match status" value="1"/>
</dbReference>
<evidence type="ECO:0000256" key="6">
    <source>
        <dbReference type="ARBA" id="ARBA00023136"/>
    </source>
</evidence>
<reference evidence="10 11" key="1">
    <citation type="submission" date="2020-10" db="EMBL/GenBank/DDBJ databases">
        <title>Haloactinobacterium sp. RN3S43, a bacterium isolated from saline soil.</title>
        <authorList>
            <person name="Sun J.-Q."/>
        </authorList>
    </citation>
    <scope>NUCLEOTIDE SEQUENCE [LARGE SCALE GENOMIC DNA]</scope>
    <source>
        <strain evidence="10 11">RN3S43</strain>
    </source>
</reference>
<evidence type="ECO:0000256" key="3">
    <source>
        <dbReference type="ARBA" id="ARBA00022475"/>
    </source>
</evidence>
<dbReference type="PROSITE" id="PS50928">
    <property type="entry name" value="ABC_TM1"/>
    <property type="match status" value="1"/>
</dbReference>
<keyword evidence="11" id="KW-1185">Reference proteome</keyword>
<evidence type="ECO:0000259" key="9">
    <source>
        <dbReference type="PROSITE" id="PS50928"/>
    </source>
</evidence>
<organism evidence="10 11">
    <name type="scientific">Ruania alkalisoli</name>
    <dbReference type="NCBI Taxonomy" id="2779775"/>
    <lineage>
        <taxon>Bacteria</taxon>
        <taxon>Bacillati</taxon>
        <taxon>Actinomycetota</taxon>
        <taxon>Actinomycetes</taxon>
        <taxon>Micrococcales</taxon>
        <taxon>Ruaniaceae</taxon>
        <taxon>Ruania</taxon>
    </lineage>
</organism>
<feature type="transmembrane region" description="Helical" evidence="7">
    <location>
        <begin position="138"/>
        <end position="157"/>
    </location>
</feature>
<dbReference type="EMBL" id="CP063169">
    <property type="protein sequence ID" value="QOR70893.1"/>
    <property type="molecule type" value="Genomic_DNA"/>
</dbReference>
<dbReference type="InterPro" id="IPR035906">
    <property type="entry name" value="MetI-like_sf"/>
</dbReference>
<feature type="region of interest" description="Disordered" evidence="8">
    <location>
        <begin position="1"/>
        <end position="29"/>
    </location>
</feature>
<evidence type="ECO:0000313" key="11">
    <source>
        <dbReference type="Proteomes" id="UP000593758"/>
    </source>
</evidence>
<dbReference type="AlphaFoldDB" id="A0A7M1SW88"/>
<feature type="domain" description="ABC transmembrane type-1" evidence="9">
    <location>
        <begin position="101"/>
        <end position="298"/>
    </location>
</feature>
<sequence length="312" mass="34196">MTDLATATGVRAGGAPHRVRSTPSGGRARRPMSIGRIALILGLIVSIVYFFLPFWWLGVASTKSTGDLYTSPSLWFADGFAFFENIARTFAYQNGIFFTWIWNTILYSVTSAVGATVLATMGGYAFAKYRFRGRKVSFAILLGAVMIPNTVLVLPTYMIMSNLGLVNTIWAVILPGLLNPLGVYLVRIYGQDAVPDEVLESARIDGAKEFRIFTQIALPMLRPAIATVLLFSLVNTWNNFFLPLVMISDNRLYPLTVGLNNWRALATIDGSAGQDLYPLLIMGSLLAVVPLIIAFLAMQRQWQSGLALGAVK</sequence>
<keyword evidence="6 7" id="KW-0472">Membrane</keyword>
<keyword evidence="3" id="KW-1003">Cell membrane</keyword>
<evidence type="ECO:0000256" key="8">
    <source>
        <dbReference type="SAM" id="MobiDB-lite"/>
    </source>
</evidence>
<feature type="transmembrane region" description="Helical" evidence="7">
    <location>
        <begin position="276"/>
        <end position="298"/>
    </location>
</feature>
<comment type="subcellular location">
    <subcellularLocation>
        <location evidence="1 7">Cell membrane</location>
        <topology evidence="1 7">Multi-pass membrane protein</topology>
    </subcellularLocation>
</comment>
<dbReference type="SUPFAM" id="SSF161098">
    <property type="entry name" value="MetI-like"/>
    <property type="match status" value="1"/>
</dbReference>
<accession>A0A7M1SW88</accession>
<protein>
    <submittedName>
        <fullName evidence="10">Carbohydrate ABC transporter permease</fullName>
    </submittedName>
</protein>
<gene>
    <name evidence="10" type="ORF">IM660_00805</name>
</gene>
<evidence type="ECO:0000256" key="7">
    <source>
        <dbReference type="RuleBase" id="RU363032"/>
    </source>
</evidence>
<evidence type="ECO:0000256" key="2">
    <source>
        <dbReference type="ARBA" id="ARBA00022448"/>
    </source>
</evidence>
<name>A0A7M1SW88_9MICO</name>
<dbReference type="Proteomes" id="UP000593758">
    <property type="component" value="Chromosome"/>
</dbReference>
<dbReference type="PANTHER" id="PTHR43744:SF12">
    <property type="entry name" value="ABC TRANSPORTER PERMEASE PROTEIN MG189-RELATED"/>
    <property type="match status" value="1"/>
</dbReference>
<dbReference type="Pfam" id="PF00528">
    <property type="entry name" value="BPD_transp_1"/>
    <property type="match status" value="1"/>
</dbReference>
<evidence type="ECO:0000256" key="4">
    <source>
        <dbReference type="ARBA" id="ARBA00022692"/>
    </source>
</evidence>
<dbReference type="GO" id="GO:0055085">
    <property type="term" value="P:transmembrane transport"/>
    <property type="evidence" value="ECO:0007669"/>
    <property type="project" value="InterPro"/>
</dbReference>
<dbReference type="KEGG" id="halt:IM660_00805"/>
<keyword evidence="4 7" id="KW-0812">Transmembrane</keyword>
<dbReference type="CDD" id="cd06261">
    <property type="entry name" value="TM_PBP2"/>
    <property type="match status" value="1"/>
</dbReference>
<keyword evidence="2 7" id="KW-0813">Transport</keyword>
<dbReference type="GO" id="GO:0005886">
    <property type="term" value="C:plasma membrane"/>
    <property type="evidence" value="ECO:0007669"/>
    <property type="project" value="UniProtKB-SubCell"/>
</dbReference>
<comment type="similarity">
    <text evidence="7">Belongs to the binding-protein-dependent transport system permease family.</text>
</comment>
<feature type="transmembrane region" description="Helical" evidence="7">
    <location>
        <begin position="37"/>
        <end position="57"/>
    </location>
</feature>
<evidence type="ECO:0000313" key="10">
    <source>
        <dbReference type="EMBL" id="QOR70893.1"/>
    </source>
</evidence>
<keyword evidence="5 7" id="KW-1133">Transmembrane helix</keyword>
<dbReference type="InterPro" id="IPR000515">
    <property type="entry name" value="MetI-like"/>
</dbReference>
<evidence type="ECO:0000256" key="5">
    <source>
        <dbReference type="ARBA" id="ARBA00022989"/>
    </source>
</evidence>
<dbReference type="PANTHER" id="PTHR43744">
    <property type="entry name" value="ABC TRANSPORTER PERMEASE PROTEIN MG189-RELATED-RELATED"/>
    <property type="match status" value="1"/>
</dbReference>
<feature type="transmembrane region" description="Helical" evidence="7">
    <location>
        <begin position="169"/>
        <end position="189"/>
    </location>
</feature>
<evidence type="ECO:0000256" key="1">
    <source>
        <dbReference type="ARBA" id="ARBA00004651"/>
    </source>
</evidence>
<dbReference type="RefSeq" id="WP_193497565.1">
    <property type="nucleotide sequence ID" value="NZ_CP063169.1"/>
</dbReference>